<dbReference type="AlphaFoldDB" id="H9ULX6"/>
<keyword evidence="1" id="KW-1133">Transmembrane helix</keyword>
<dbReference type="STRING" id="889378.Spiaf_2488"/>
<dbReference type="KEGG" id="sfc:Spiaf_2488"/>
<name>H9ULX6_SPIAZ</name>
<keyword evidence="3" id="KW-1185">Reference proteome</keyword>
<proteinExistence type="predicted"/>
<evidence type="ECO:0000313" key="2">
    <source>
        <dbReference type="EMBL" id="AFG38519.1"/>
    </source>
</evidence>
<gene>
    <name evidence="2" type="ordered locus">Spiaf_2488</name>
</gene>
<sequence length="234" mass="25841">MSTSRELEMISAYLDGEVPEPYRGRMPAFLEAENYRGEAYRRYESVQAALRQQPEGDVGGAQDRVWSELQRRLKPRQPSFVGLAHESWWRRAVHIPLPAAAAVAIAFLGVAFFGFRSPAVQQVLPEYQSRPEAMSVSAADFGLVAQPDFGPRFSPALGRSLRVSGDTGLAAEAQFGSDLQLRVQVDSFAQLLEILAAQNLVRDVTINLPQDSRFGIHGEPALMRASDVGNWGIR</sequence>
<dbReference type="PATRIC" id="fig|889378.3.peg.2465"/>
<dbReference type="Proteomes" id="UP000007383">
    <property type="component" value="Chromosome"/>
</dbReference>
<organism evidence="2 3">
    <name type="scientific">Spirochaeta africana (strain ATCC 700263 / DSM 8902 / Z-7692)</name>
    <dbReference type="NCBI Taxonomy" id="889378"/>
    <lineage>
        <taxon>Bacteria</taxon>
        <taxon>Pseudomonadati</taxon>
        <taxon>Spirochaetota</taxon>
        <taxon>Spirochaetia</taxon>
        <taxon>Spirochaetales</taxon>
        <taxon>Spirochaetaceae</taxon>
        <taxon>Spirochaeta</taxon>
    </lineage>
</organism>
<dbReference type="RefSeq" id="WP_014456501.1">
    <property type="nucleotide sequence ID" value="NC_017098.1"/>
</dbReference>
<feature type="transmembrane region" description="Helical" evidence="1">
    <location>
        <begin position="95"/>
        <end position="115"/>
    </location>
</feature>
<dbReference type="HOGENOM" id="CLU_1184451_0_0_12"/>
<accession>H9ULX6</accession>
<evidence type="ECO:0000256" key="1">
    <source>
        <dbReference type="SAM" id="Phobius"/>
    </source>
</evidence>
<dbReference type="OrthoDB" id="362821at2"/>
<reference evidence="3" key="1">
    <citation type="journal article" date="2013" name="Stand. Genomic Sci.">
        <title>Complete genome sequence of the halophilic bacterium Spirochaeta africana type strain (Z-7692(T)) from the alkaline Lake Magadi in the East African Rift.</title>
        <authorList>
            <person name="Liolos K."/>
            <person name="Abt B."/>
            <person name="Scheuner C."/>
            <person name="Teshima H."/>
            <person name="Held B."/>
            <person name="Lapidus A."/>
            <person name="Nolan M."/>
            <person name="Lucas S."/>
            <person name="Deshpande S."/>
            <person name="Cheng J.F."/>
            <person name="Tapia R."/>
            <person name="Goodwin L.A."/>
            <person name="Pitluck S."/>
            <person name="Pagani I."/>
            <person name="Ivanova N."/>
            <person name="Mavromatis K."/>
            <person name="Mikhailova N."/>
            <person name="Huntemann M."/>
            <person name="Pati A."/>
            <person name="Chen A."/>
            <person name="Palaniappan K."/>
            <person name="Land M."/>
            <person name="Rohde M."/>
            <person name="Tindall B.J."/>
            <person name="Detter J.C."/>
            <person name="Goker M."/>
            <person name="Bristow J."/>
            <person name="Eisen J.A."/>
            <person name="Markowitz V."/>
            <person name="Hugenholtz P."/>
            <person name="Woyke T."/>
            <person name="Klenk H.P."/>
            <person name="Kyrpides N.C."/>
        </authorList>
    </citation>
    <scope>NUCLEOTIDE SEQUENCE</scope>
    <source>
        <strain evidence="3">ATCC 700263 / DSM 8902 / Z-7692</strain>
    </source>
</reference>
<dbReference type="EMBL" id="CP003282">
    <property type="protein sequence ID" value="AFG38519.1"/>
    <property type="molecule type" value="Genomic_DNA"/>
</dbReference>
<keyword evidence="1" id="KW-0812">Transmembrane</keyword>
<keyword evidence="1" id="KW-0472">Membrane</keyword>
<protein>
    <submittedName>
        <fullName evidence="2">Uncharacterized protein</fullName>
    </submittedName>
</protein>
<evidence type="ECO:0000313" key="3">
    <source>
        <dbReference type="Proteomes" id="UP000007383"/>
    </source>
</evidence>